<protein>
    <submittedName>
        <fullName evidence="1">Uncharacterized protein</fullName>
    </submittedName>
</protein>
<proteinExistence type="predicted"/>
<accession>A0A0V1KHL0</accession>
<dbReference type="Proteomes" id="UP000054721">
    <property type="component" value="Unassembled WGS sequence"/>
</dbReference>
<dbReference type="EMBL" id="JYDW01002355">
    <property type="protein sequence ID" value="KRZ46742.1"/>
    <property type="molecule type" value="Genomic_DNA"/>
</dbReference>
<keyword evidence="2" id="KW-1185">Reference proteome</keyword>
<dbReference type="AlphaFoldDB" id="A0A0V1KHL0"/>
<organism evidence="1 2">
    <name type="scientific">Trichinella nativa</name>
    <dbReference type="NCBI Taxonomy" id="6335"/>
    <lineage>
        <taxon>Eukaryota</taxon>
        <taxon>Metazoa</taxon>
        <taxon>Ecdysozoa</taxon>
        <taxon>Nematoda</taxon>
        <taxon>Enoplea</taxon>
        <taxon>Dorylaimia</taxon>
        <taxon>Trichinellida</taxon>
        <taxon>Trichinellidae</taxon>
        <taxon>Trichinella</taxon>
    </lineage>
</organism>
<name>A0A0V1KHL0_9BILA</name>
<comment type="caution">
    <text evidence="1">The sequence shown here is derived from an EMBL/GenBank/DDBJ whole genome shotgun (WGS) entry which is preliminary data.</text>
</comment>
<sequence>MVLKCFNLPSSPLSKEVVLWGDSNLCCQDTSSPVQ</sequence>
<evidence type="ECO:0000313" key="1">
    <source>
        <dbReference type="EMBL" id="KRZ46742.1"/>
    </source>
</evidence>
<evidence type="ECO:0000313" key="2">
    <source>
        <dbReference type="Proteomes" id="UP000054721"/>
    </source>
</evidence>
<reference evidence="1 2" key="1">
    <citation type="submission" date="2015-05" db="EMBL/GenBank/DDBJ databases">
        <title>Evolution of Trichinella species and genotypes.</title>
        <authorList>
            <person name="Korhonen P.K."/>
            <person name="Edoardo P."/>
            <person name="Giuseppe L.R."/>
            <person name="Gasser R.B."/>
        </authorList>
    </citation>
    <scope>NUCLEOTIDE SEQUENCE [LARGE SCALE GENOMIC DNA]</scope>
    <source>
        <strain evidence="1">ISS10</strain>
    </source>
</reference>
<gene>
    <name evidence="1" type="ORF">T02_10948</name>
</gene>